<evidence type="ECO:0008006" key="2">
    <source>
        <dbReference type="Google" id="ProtNLM"/>
    </source>
</evidence>
<dbReference type="GO" id="GO:0016990">
    <property type="term" value="F:arginine deiminase activity"/>
    <property type="evidence" value="ECO:0007669"/>
    <property type="project" value="TreeGrafter"/>
</dbReference>
<dbReference type="PANTHER" id="PTHR47271:SF2">
    <property type="entry name" value="ARGININE DEIMINASE"/>
    <property type="match status" value="1"/>
</dbReference>
<evidence type="ECO:0000313" key="1">
    <source>
        <dbReference type="EMBL" id="SVA23584.1"/>
    </source>
</evidence>
<gene>
    <name evidence="1" type="ORF">METZ01_LOCUS76438</name>
</gene>
<reference evidence="1" key="1">
    <citation type="submission" date="2018-05" db="EMBL/GenBank/DDBJ databases">
        <authorList>
            <person name="Lanie J.A."/>
            <person name="Ng W.-L."/>
            <person name="Kazmierczak K.M."/>
            <person name="Andrzejewski T.M."/>
            <person name="Davidsen T.M."/>
            <person name="Wayne K.J."/>
            <person name="Tettelin H."/>
            <person name="Glass J.I."/>
            <person name="Rusch D."/>
            <person name="Podicherti R."/>
            <person name="Tsui H.-C.T."/>
            <person name="Winkler M.E."/>
        </authorList>
    </citation>
    <scope>NUCLEOTIDE SEQUENCE</scope>
</reference>
<dbReference type="PANTHER" id="PTHR47271">
    <property type="entry name" value="ARGININE DEIMINASE"/>
    <property type="match status" value="1"/>
</dbReference>
<dbReference type="EMBL" id="UINC01005794">
    <property type="protein sequence ID" value="SVA23584.1"/>
    <property type="molecule type" value="Genomic_DNA"/>
</dbReference>
<organism evidence="1">
    <name type="scientific">marine metagenome</name>
    <dbReference type="NCBI Taxonomy" id="408172"/>
    <lineage>
        <taxon>unclassified sequences</taxon>
        <taxon>metagenomes</taxon>
        <taxon>ecological metagenomes</taxon>
    </lineage>
</organism>
<dbReference type="Pfam" id="PF02274">
    <property type="entry name" value="ADI"/>
    <property type="match status" value="2"/>
</dbReference>
<dbReference type="Gene3D" id="3.75.10.10">
    <property type="entry name" value="L-arginine/glycine Amidinotransferase, Chain A"/>
    <property type="match status" value="1"/>
</dbReference>
<dbReference type="AlphaFoldDB" id="A0A381U6F4"/>
<proteinExistence type="predicted"/>
<dbReference type="SUPFAM" id="SSF55909">
    <property type="entry name" value="Pentein"/>
    <property type="match status" value="1"/>
</dbReference>
<protein>
    <recommendedName>
        <fullName evidence="2">Amidinotransferase</fullName>
    </recommendedName>
</protein>
<dbReference type="GO" id="GO:0019546">
    <property type="term" value="P:L-arginine deiminase pathway"/>
    <property type="evidence" value="ECO:0007669"/>
    <property type="project" value="TreeGrafter"/>
</dbReference>
<accession>A0A381U6F4</accession>
<sequence>MVGELKTVLMKHLEKAYKNEASLKSQWSDLNYLEQPNLSKSIVDYNYFVNLVSKAGATVEFLPESDKTGLDSLYTHDPAVVTNRGVILCNMGKDARKGESGAVEDYCNQNGLPILGKITPPGTLEGGDVLWIDEKTVAVGEGYRTNSEGIRQFHELLSDGVDEVIPVPLPHWTGPTDCLHLLSNVSPVDHDLYVVYSPLITVPFRNYLLKRGIQLIEVPEEEYSTLGCNILALAPRKVIMVDGNPKVRSTLEKEGVEVSVFDGSEICLKGAGGPTCLTRPIYRS</sequence>
<name>A0A381U6F4_9ZZZZ</name>